<keyword evidence="1" id="KW-0472">Membrane</keyword>
<dbReference type="EMBL" id="CP019154">
    <property type="protein sequence ID" value="AUG47275.1"/>
    <property type="molecule type" value="Genomic_DNA"/>
</dbReference>
<keyword evidence="1" id="KW-1133">Transmembrane helix</keyword>
<dbReference type="Proteomes" id="UP000242917">
    <property type="component" value="Chromosome I"/>
</dbReference>
<feature type="transmembrane region" description="Helical" evidence="1">
    <location>
        <begin position="12"/>
        <end position="34"/>
    </location>
</feature>
<organism evidence="2 3">
    <name type="scientific">Haloarcula taiwanensis</name>
    <dbReference type="NCBI Taxonomy" id="1932004"/>
    <lineage>
        <taxon>Archaea</taxon>
        <taxon>Methanobacteriati</taxon>
        <taxon>Methanobacteriota</taxon>
        <taxon>Stenosarchaea group</taxon>
        <taxon>Halobacteria</taxon>
        <taxon>Halobacteriales</taxon>
        <taxon>Haloarculaceae</taxon>
        <taxon>Haloarcula</taxon>
    </lineage>
</organism>
<name>A0A2H4ZXS4_9EURY</name>
<keyword evidence="1" id="KW-0812">Transmembrane</keyword>
<evidence type="ECO:0000313" key="3">
    <source>
        <dbReference type="Proteomes" id="UP000242917"/>
    </source>
</evidence>
<dbReference type="AlphaFoldDB" id="A0A2H4ZXS4"/>
<proteinExistence type="predicted"/>
<evidence type="ECO:0000256" key="1">
    <source>
        <dbReference type="SAM" id="Phobius"/>
    </source>
</evidence>
<protein>
    <recommendedName>
        <fullName evidence="4">Cox cluster protein</fullName>
    </recommendedName>
</protein>
<reference evidence="2 3" key="1">
    <citation type="submission" date="2017-01" db="EMBL/GenBank/DDBJ databases">
        <title>A Red Light-Sensitive Sensory Rhodopsin I From Haloarcula taiwanensis, A New Haloarchaeon Isolated From Taiwan.</title>
        <authorList>
            <person name="Yang C.-S."/>
            <person name="Han Y.-A."/>
            <person name="Chen P.-C."/>
            <person name="Ng W.V."/>
            <person name="Chen T.-W."/>
        </authorList>
    </citation>
    <scope>NUCLEOTIDE SEQUENCE [LARGE SCALE GENOMIC DNA]</scope>
    <source>
        <strain evidence="2 3">Taiwanensis</strain>
    </source>
</reference>
<gene>
    <name evidence="2" type="ORF">BVU17_06960</name>
</gene>
<feature type="transmembrane region" description="Helical" evidence="1">
    <location>
        <begin position="60"/>
        <end position="78"/>
    </location>
</feature>
<keyword evidence="3" id="KW-1185">Reference proteome</keyword>
<accession>A0A2H4ZXS4</accession>
<evidence type="ECO:0008006" key="4">
    <source>
        <dbReference type="Google" id="ProtNLM"/>
    </source>
</evidence>
<sequence length="98" mass="10004">MQQHTTVIDKAAMALSGGLMLLGVVVLGIVEILAGKPYSAAPLTNEAGEVIATPMVDPTLRTGLVLAGILVLALYGLYKLVAPMKGAAATTQQDVTAD</sequence>
<dbReference type="KEGG" id="hta:BVU17_06960"/>
<evidence type="ECO:0000313" key="2">
    <source>
        <dbReference type="EMBL" id="AUG47275.1"/>
    </source>
</evidence>